<reference evidence="2 3" key="1">
    <citation type="submission" date="2015-07" db="EMBL/GenBank/DDBJ databases">
        <authorList>
            <person name="Noorani M."/>
        </authorList>
    </citation>
    <scope>NUCLEOTIDE SEQUENCE [LARGE SCALE GENOMIC DNA]</scope>
    <source>
        <strain evidence="2 3">CECT 5088</strain>
    </source>
</reference>
<dbReference type="InterPro" id="IPR029033">
    <property type="entry name" value="His_PPase_superfam"/>
</dbReference>
<evidence type="ECO:0000313" key="3">
    <source>
        <dbReference type="Proteomes" id="UP000048908"/>
    </source>
</evidence>
<dbReference type="OrthoDB" id="9810154at2"/>
<dbReference type="SUPFAM" id="SSF53254">
    <property type="entry name" value="Phosphoglycerate mutase-like"/>
    <property type="match status" value="1"/>
</dbReference>
<dbReference type="CDD" id="cd07067">
    <property type="entry name" value="HP_PGM_like"/>
    <property type="match status" value="1"/>
</dbReference>
<protein>
    <submittedName>
        <fullName evidence="2">Phosphohistidine phosphatase SixA</fullName>
    </submittedName>
</protein>
<accession>A0A0M6XML2</accession>
<dbReference type="RefSeq" id="WP_055681283.1">
    <property type="nucleotide sequence ID" value="NZ_CXPG01000011.1"/>
</dbReference>
<gene>
    <name evidence="2" type="ORF">JAN5088_00566</name>
</gene>
<dbReference type="EMBL" id="CXPG01000011">
    <property type="protein sequence ID" value="CTQ31807.1"/>
    <property type="molecule type" value="Genomic_DNA"/>
</dbReference>
<dbReference type="Pfam" id="PF00300">
    <property type="entry name" value="His_Phos_1"/>
    <property type="match status" value="1"/>
</dbReference>
<name>A0A0M6XML2_9RHOB</name>
<feature type="binding site" evidence="1">
    <location>
        <position position="57"/>
    </location>
    <ligand>
        <name>substrate</name>
    </ligand>
</feature>
<keyword evidence="3" id="KW-1185">Reference proteome</keyword>
<proteinExistence type="predicted"/>
<dbReference type="Proteomes" id="UP000048908">
    <property type="component" value="Unassembled WGS sequence"/>
</dbReference>
<organism evidence="2 3">
    <name type="scientific">Jannaschia rubra</name>
    <dbReference type="NCBI Taxonomy" id="282197"/>
    <lineage>
        <taxon>Bacteria</taxon>
        <taxon>Pseudomonadati</taxon>
        <taxon>Pseudomonadota</taxon>
        <taxon>Alphaproteobacteria</taxon>
        <taxon>Rhodobacterales</taxon>
        <taxon>Roseobacteraceae</taxon>
        <taxon>Jannaschia</taxon>
    </lineage>
</organism>
<dbReference type="Gene3D" id="3.40.50.1240">
    <property type="entry name" value="Phosphoglycerate mutase-like"/>
    <property type="match status" value="1"/>
</dbReference>
<dbReference type="STRING" id="282197.SAMN04488517_10657"/>
<dbReference type="PANTHER" id="PTHR47623:SF1">
    <property type="entry name" value="OS09G0287300 PROTEIN"/>
    <property type="match status" value="1"/>
</dbReference>
<evidence type="ECO:0000256" key="1">
    <source>
        <dbReference type="PIRSR" id="PIRSR613078-2"/>
    </source>
</evidence>
<evidence type="ECO:0000313" key="2">
    <source>
        <dbReference type="EMBL" id="CTQ31807.1"/>
    </source>
</evidence>
<dbReference type="PANTHER" id="PTHR47623">
    <property type="entry name" value="OS09G0287300 PROTEIN"/>
    <property type="match status" value="1"/>
</dbReference>
<dbReference type="AlphaFoldDB" id="A0A0M6XML2"/>
<sequence length="154" mass="16541">MKLILMRHAKSDWSTPSQGDHDRALNAHGQADAPKVGKWLRDRGHVPTAILCSSAKRTRETLARMRLRGVEPTYLPALYNAPSETILALVQDRTDDCLLVVGHNPGIGDAAGQAVADPPAHADFARYPTGACTIIDLSDGLPGRLIDFAVPGDL</sequence>
<dbReference type="SMART" id="SM00855">
    <property type="entry name" value="PGAM"/>
    <property type="match status" value="1"/>
</dbReference>
<dbReference type="InterPro" id="IPR013078">
    <property type="entry name" value="His_Pase_superF_clade-1"/>
</dbReference>